<dbReference type="EMBL" id="MHKE01000016">
    <property type="protein sequence ID" value="OGY83002.1"/>
    <property type="molecule type" value="Genomic_DNA"/>
</dbReference>
<dbReference type="SUPFAM" id="SSF63817">
    <property type="entry name" value="Sortase"/>
    <property type="match status" value="1"/>
</dbReference>
<dbReference type="InterPro" id="IPR005754">
    <property type="entry name" value="Sortase"/>
</dbReference>
<accession>A0A1G2B1E2</accession>
<name>A0A1G2B1E2_9BACT</name>
<dbReference type="AlphaFoldDB" id="A0A1G2B1E2"/>
<dbReference type="InterPro" id="IPR023365">
    <property type="entry name" value="Sortase_dom-sf"/>
</dbReference>
<keyword evidence="1" id="KW-0378">Hydrolase</keyword>
<feature type="transmembrane region" description="Helical" evidence="2">
    <location>
        <begin position="7"/>
        <end position="29"/>
    </location>
</feature>
<dbReference type="GO" id="GO:0016787">
    <property type="term" value="F:hydrolase activity"/>
    <property type="evidence" value="ECO:0007669"/>
    <property type="project" value="UniProtKB-KW"/>
</dbReference>
<protein>
    <recommendedName>
        <fullName evidence="5">Sortase</fullName>
    </recommendedName>
</protein>
<sequence>MKKTKQVRLITLGILFLLAIGGTVIFVLWRGSTEVLQVSNVNLSLNVNGQLPTPRIPLGTGEPNHISIQDREIEAPVIYVDEVSEPVFQEALSRGVVHYPETPNPGEPGNPYIFGHSSDYFWKPGDYKKVFAPLVDIPLETEVRITNDKGELFIYKVIETKVVGPKDTSVLDQYNNERTMLTLQTSYPIGTALKRYIAVTELDEEATYGPAE</sequence>
<proteinExistence type="predicted"/>
<dbReference type="Gene3D" id="2.40.260.10">
    <property type="entry name" value="Sortase"/>
    <property type="match status" value="1"/>
</dbReference>
<dbReference type="Proteomes" id="UP000179164">
    <property type="component" value="Unassembled WGS sequence"/>
</dbReference>
<dbReference type="Pfam" id="PF04203">
    <property type="entry name" value="Sortase"/>
    <property type="match status" value="1"/>
</dbReference>
<keyword evidence="2" id="KW-0812">Transmembrane</keyword>
<keyword evidence="2" id="KW-0472">Membrane</keyword>
<evidence type="ECO:0000256" key="2">
    <source>
        <dbReference type="SAM" id="Phobius"/>
    </source>
</evidence>
<reference evidence="3 4" key="1">
    <citation type="journal article" date="2016" name="Nat. Commun.">
        <title>Thousands of microbial genomes shed light on interconnected biogeochemical processes in an aquifer system.</title>
        <authorList>
            <person name="Anantharaman K."/>
            <person name="Brown C.T."/>
            <person name="Hug L.A."/>
            <person name="Sharon I."/>
            <person name="Castelle C.J."/>
            <person name="Probst A.J."/>
            <person name="Thomas B.C."/>
            <person name="Singh A."/>
            <person name="Wilkins M.J."/>
            <person name="Karaoz U."/>
            <person name="Brodie E.L."/>
            <person name="Williams K.H."/>
            <person name="Hubbard S.S."/>
            <person name="Banfield J.F."/>
        </authorList>
    </citation>
    <scope>NUCLEOTIDE SEQUENCE [LARGE SCALE GENOMIC DNA]</scope>
</reference>
<evidence type="ECO:0008006" key="5">
    <source>
        <dbReference type="Google" id="ProtNLM"/>
    </source>
</evidence>
<evidence type="ECO:0000256" key="1">
    <source>
        <dbReference type="ARBA" id="ARBA00022801"/>
    </source>
</evidence>
<evidence type="ECO:0000313" key="4">
    <source>
        <dbReference type="Proteomes" id="UP000179164"/>
    </source>
</evidence>
<comment type="caution">
    <text evidence="3">The sequence shown here is derived from an EMBL/GenBank/DDBJ whole genome shotgun (WGS) entry which is preliminary data.</text>
</comment>
<gene>
    <name evidence="3" type="ORF">A2898_00560</name>
</gene>
<keyword evidence="2" id="KW-1133">Transmembrane helix</keyword>
<evidence type="ECO:0000313" key="3">
    <source>
        <dbReference type="EMBL" id="OGY83002.1"/>
    </source>
</evidence>
<dbReference type="STRING" id="1798543.A2898_00560"/>
<organism evidence="3 4">
    <name type="scientific">Candidatus Kerfeldbacteria bacterium RIFCSPLOWO2_01_FULL_48_11</name>
    <dbReference type="NCBI Taxonomy" id="1798543"/>
    <lineage>
        <taxon>Bacteria</taxon>
        <taxon>Candidatus Kerfeldiibacteriota</taxon>
    </lineage>
</organism>